<evidence type="ECO:0000256" key="10">
    <source>
        <dbReference type="SAM" id="MobiDB-lite"/>
    </source>
</evidence>
<feature type="domain" description="Ig-like" evidence="12">
    <location>
        <begin position="1364"/>
        <end position="1454"/>
    </location>
</feature>
<feature type="domain" description="Ig-like" evidence="12">
    <location>
        <begin position="117"/>
        <end position="207"/>
    </location>
</feature>
<dbReference type="GO" id="GO:0045214">
    <property type="term" value="P:sarcomere organization"/>
    <property type="evidence" value="ECO:0007669"/>
    <property type="project" value="UniProtKB-ARBA"/>
</dbReference>
<feature type="domain" description="Ig-like" evidence="12">
    <location>
        <begin position="2414"/>
        <end position="2501"/>
    </location>
</feature>
<name>T1K6F2_TETUR</name>
<feature type="transmembrane region" description="Helical" evidence="11">
    <location>
        <begin position="55"/>
        <end position="79"/>
    </location>
</feature>
<comment type="subcellular location">
    <subcellularLocation>
        <location evidence="1">Cytoplasm</location>
        <location evidence="1">Myofibril</location>
        <location evidence="1">Sarcomere</location>
        <location evidence="1">A band</location>
    </subcellularLocation>
</comment>
<evidence type="ECO:0000256" key="3">
    <source>
        <dbReference type="ARBA" id="ARBA00022490"/>
    </source>
</evidence>
<feature type="domain" description="Ig-like" evidence="12">
    <location>
        <begin position="540"/>
        <end position="629"/>
    </location>
</feature>
<evidence type="ECO:0000256" key="6">
    <source>
        <dbReference type="ARBA" id="ARBA00022840"/>
    </source>
</evidence>
<keyword evidence="11" id="KW-0472">Membrane</keyword>
<feature type="domain" description="Ig-like" evidence="12">
    <location>
        <begin position="823"/>
        <end position="915"/>
    </location>
</feature>
<dbReference type="SMART" id="SM00406">
    <property type="entry name" value="IGv"/>
    <property type="match status" value="5"/>
</dbReference>
<feature type="domain" description="Ig-like" evidence="12">
    <location>
        <begin position="690"/>
        <end position="780"/>
    </location>
</feature>
<keyword evidence="9" id="KW-0393">Immunoglobulin domain</keyword>
<dbReference type="InterPro" id="IPR013783">
    <property type="entry name" value="Ig-like_fold"/>
</dbReference>
<feature type="domain" description="Ig-like" evidence="12">
    <location>
        <begin position="3322"/>
        <end position="3408"/>
    </location>
</feature>
<dbReference type="GO" id="GO:0031674">
    <property type="term" value="C:I band"/>
    <property type="evidence" value="ECO:0007669"/>
    <property type="project" value="UniProtKB-ARBA"/>
</dbReference>
<evidence type="ECO:0000256" key="5">
    <source>
        <dbReference type="ARBA" id="ARBA00022741"/>
    </source>
</evidence>
<evidence type="ECO:0000313" key="13">
    <source>
        <dbReference type="EnsemblMetazoa" id="tetur06g00290.1"/>
    </source>
</evidence>
<dbReference type="SUPFAM" id="SSF48726">
    <property type="entry name" value="Immunoglobulin"/>
    <property type="match status" value="34"/>
</dbReference>
<dbReference type="FunFam" id="2.60.40.10:FF:000425">
    <property type="entry name" value="Myosin light chain kinase"/>
    <property type="match status" value="1"/>
</dbReference>
<evidence type="ECO:0000313" key="14">
    <source>
        <dbReference type="Proteomes" id="UP000015104"/>
    </source>
</evidence>
<dbReference type="FunFam" id="2.60.40.10:FF:000962">
    <property type="entry name" value="titin isoform X1"/>
    <property type="match status" value="6"/>
</dbReference>
<evidence type="ECO:0000256" key="2">
    <source>
        <dbReference type="ARBA" id="ARBA00006692"/>
    </source>
</evidence>
<dbReference type="FunFam" id="2.60.40.10:FF:000032">
    <property type="entry name" value="palladin isoform X1"/>
    <property type="match status" value="2"/>
</dbReference>
<feature type="domain" description="Ig-like" evidence="12">
    <location>
        <begin position="2548"/>
        <end position="2639"/>
    </location>
</feature>
<dbReference type="InterPro" id="IPR007110">
    <property type="entry name" value="Ig-like_dom"/>
</dbReference>
<feature type="domain" description="Ig-like" evidence="12">
    <location>
        <begin position="2149"/>
        <end position="2240"/>
    </location>
</feature>
<evidence type="ECO:0000256" key="11">
    <source>
        <dbReference type="SAM" id="Phobius"/>
    </source>
</evidence>
<protein>
    <recommendedName>
        <fullName evidence="12">Ig-like domain-containing protein</fullName>
    </recommendedName>
</protein>
<dbReference type="InterPro" id="IPR003598">
    <property type="entry name" value="Ig_sub2"/>
</dbReference>
<dbReference type="InterPro" id="IPR036179">
    <property type="entry name" value="Ig-like_dom_sf"/>
</dbReference>
<feature type="domain" description="Ig-like" evidence="12">
    <location>
        <begin position="962"/>
        <end position="1053"/>
    </location>
</feature>
<reference evidence="14" key="1">
    <citation type="submission" date="2011-08" db="EMBL/GenBank/DDBJ databases">
        <authorList>
            <person name="Rombauts S."/>
        </authorList>
    </citation>
    <scope>NUCLEOTIDE SEQUENCE</scope>
    <source>
        <strain evidence="14">London</strain>
    </source>
</reference>
<feature type="domain" description="Ig-like" evidence="12">
    <location>
        <begin position="3735"/>
        <end position="3820"/>
    </location>
</feature>
<keyword evidence="8" id="KW-1015">Disulfide bond</keyword>
<feature type="domain" description="Ig-like" evidence="12">
    <location>
        <begin position="320"/>
        <end position="408"/>
    </location>
</feature>
<dbReference type="InterPro" id="IPR003599">
    <property type="entry name" value="Ig_sub"/>
</dbReference>
<feature type="transmembrane region" description="Helical" evidence="11">
    <location>
        <begin position="20"/>
        <end position="43"/>
    </location>
</feature>
<comment type="similarity">
    <text evidence="2">Belongs to the protein kinase superfamily. CAMK Ser/Thr protein kinase family.</text>
</comment>
<evidence type="ECO:0000256" key="7">
    <source>
        <dbReference type="ARBA" id="ARBA00023054"/>
    </source>
</evidence>
<feature type="domain" description="Ig-like" evidence="12">
    <location>
        <begin position="3186"/>
        <end position="3279"/>
    </location>
</feature>
<feature type="domain" description="Ig-like" evidence="12">
    <location>
        <begin position="2017"/>
        <end position="2110"/>
    </location>
</feature>
<feature type="region of interest" description="Disordered" evidence="10">
    <location>
        <begin position="4471"/>
        <end position="4492"/>
    </location>
</feature>
<dbReference type="eggNOG" id="KOG0613">
    <property type="taxonomic scope" value="Eukaryota"/>
</dbReference>
<feature type="domain" description="Ig-like" evidence="12">
    <location>
        <begin position="4007"/>
        <end position="4044"/>
    </location>
</feature>
<keyword evidence="14" id="KW-1185">Reference proteome</keyword>
<dbReference type="InterPro" id="IPR013106">
    <property type="entry name" value="Ig_V-set"/>
</dbReference>
<dbReference type="HOGENOM" id="CLU_000029_0_0_1"/>
<feature type="compositionally biased region" description="Basic and acidic residues" evidence="10">
    <location>
        <begin position="4255"/>
        <end position="4269"/>
    </location>
</feature>
<feature type="domain" description="Ig-like" evidence="12">
    <location>
        <begin position="4279"/>
        <end position="4367"/>
    </location>
</feature>
<keyword evidence="11" id="KW-1133">Transmembrane helix</keyword>
<feature type="region of interest" description="Disordered" evidence="10">
    <location>
        <begin position="4255"/>
        <end position="4280"/>
    </location>
</feature>
<dbReference type="FunFam" id="2.60.40.10:FF:000107">
    <property type="entry name" value="Myosin, light chain kinase a"/>
    <property type="match status" value="1"/>
</dbReference>
<dbReference type="FunFam" id="2.60.40.10:FF:000345">
    <property type="entry name" value="Muscle M-line assembly protein unc-89"/>
    <property type="match status" value="1"/>
</dbReference>
<feature type="domain" description="Ig-like" evidence="12">
    <location>
        <begin position="2948"/>
        <end position="3039"/>
    </location>
</feature>
<sequence length="4685" mass="526427">MYSSRGRSNISSSSTSHTYVCLNILCELLIKMMICCEIFLIINSSTMLSTSTKRLLLVMHITIDYLFIALGTPCLVNGATENLFMKMIPSKSKNVSSTVNSQSNVVKKLKTSNSSPPVFVRLPATAQFIEGGDAVFECQVSGHPMPSVVWTRRGAIIKNDDRHTVTYNPSTGQSILSIANLTMDDDGEYNCTACNTAGEASLTVSITKQPQQTYFRQIQETDIQSRQQPWNQGGQYMGTLQQSHSQTKIHREKSSYMMDSTSDPTYNSGTDQNFLVDTFEYRLLREVDFRETIIRHYYETLNINYESENEIVSGQPLSAPQVLQKPRNSKLVEGSDVTFQAQVSGNPPPKIYWFKDGRVLLPSQRVSIRFQDNLAILQITDATPEDAGYYTMLAENRNGRVASSCHLVIEALTAFQPQTPVYQRLDSGDDPSGVSMKGLKPNFIKIPSDVEVPEGKMVRFDCKVGGRPAPEVNWYHNGNQLLDDYRHKILINEGGVHSLMIPSTHRNDSGRYTCQARNKTGEATFDVNLSIIEKEMIVAPKFVERFKTTHAHEGESVVLHVRVIGTPIPRLSWQKDGNQIFSSPPNLIIETNNGASSLFINQATAGDAGWYQCVAANSAGTATTRGKVNVTVEPYRQPVEQTGLYLPKPSKVIEPESEPPSETVYLRHIERPKPTLKRQDSDERYHATRPAFTTHLRDLNVREGDRAAFDARLIPIGDPNLTIEWFHNDRPLEASSRVMTTFNFGYVSLTLLHITQEDAGLYVCRASNEIGEATTTATLNVCVRPTIERSTVLPESLEAIRHLEDHERYQRHQSVDETFSTLPPVFVKSLTNLDDAVENGYAHFEAQITPVNDPTMKVDWYFNGQPLAIGSRISTIFSFGYVALNISYLRIEDSGVYMCKATNSKGEAVSTATLKIRGTGTVTTRTDLEEQQEFIRKTQELEAYRQAYHGSVYEDSLPSDPPTFKRHLTDQINILEGRTAHFEGTLEPTGDPSMKVTWLKDGYPVEASSRINSFFNFGYVALTIEKLELRDTGQYTCIASNNQGQAQTSARLTVISKKSIITDVQYEDGWEKIRHLEDSSRYHGTREEEIEINEKPKFTSPLIGPDNLVEAKSAHFETRLEPMSDPTMRAEWFFNGRPLTTGHRFKTYFDFGYVALDILYVFPEDTGLFTVRATNKLGEVSLSKQLTVTSRSSIDTSTIHETSMKHIQYLERGHDEPSYAIDDYSKVKPYFVQPLRNPNHELQEGSKVHLEAQIEPVNDPSLTVAWFFNGKPLKTGSRFVTRFDFGYISLDILDLFYQDTGEYTVKVTNQLGSAHSSASIKVTKDSRVVTASQYPDSAEQIRHLEDHSRYKRQEMVETSVDRAPIFTKPLKNVETFEGTNVHLESRLLPSGDNSMVVEWFVNGVALPVGHRFRPRYDFDFISLDLLGVYAQDSGIYTCKAKNALGEAVTSCNITIYAKDPSVIQESQHPEAYQQIQHLEDHSRYKRSTSTEEIVAMKPKFLMRFKDVAIREGGVAHFECRIEPINDPKLRVEWYHNGVQMMVGSRFQPFHDFGYVALNILKCIEEDSGVYTCRIINELGSADMNVNLKVLSEASIELSSNNPEAFKKIRQLEDYSRYQREQVDEEVIRSGPVFTTAPRSLVINEGERARFECSLTPVGDPNLKVEWFKDGKPVKQGTRFVQIFDFGFVALEIMGTYEEDSGRYTCKATNAFGEAVTSPQLPESLEAIQALEGHGRRVRAQIDEPVTTQAPIFTSAMKNIELQENGSAHFETRIIPVGDPTLQVEWFQNGLPLLQGSRVRTQHDFGYVSLDLQRVLPEDSGTYTCKATNALGQAMTSATLKVTPTGSILVDSQFPEGLQKITQLESQQKYVREQFDDRPTDSKPVFVTALKGPSELVEGSSGHYECRIEPFPDSTMKVEWFRNNQPLTLGHRFRTMFDFGFAALDILQVISEDSGEYTIKASNHLGSATSSISIRVKGKESIILEPQQPDSIAKIRALEGQNRYYREEIRDVEIREKPNFGRPLYNLDNLHEGQTAHLEATLTPVNDPSMHVEWFVNGVPIATGSRFKTMHDFGYVALDIADVVPSDSGVYMCKATNKNGEAVVTCSVRVTGSSHIETNTLHEESLAQIQRLESTYVRPVEAPLPPQQRPIFTKPLKSLDGLKEGQSAHLECRLEPINDPKLRVEWFVNGTAIKTGHRFRTTHDFGYVALDILYVFPEDSGTYFCRATNELGEAVTTASIAVAAKKSILSDTYHPEGLEKIAALEAQGLPQRAEIEDRPISKPVFVSELRGRTEYNEGQASHFEGRIEPAHDPNLKVEMYHNGKLLSAGARFHRIFDFGYVALDIMCLVPEDSGTYTVRAFNQLGETRSSITLQVHGASSILSDTLHSSALPKIHHLENPVIVEKNQEVATFQRPVFTQTLTNLDNLIEGGSAHLECRLIPVGDSNLKVEWFRNSAPLQIGSRFKTVHDFGYVALDIMYLMPDQDAGIYMCKATNQLGEAITSCSLKIKTKAALELDTKHPEGLQKIRQLEESSNKIEAFVPEKIYERPVFTAPLSGPNEIHEGQPIHFEARVIPTDDPNLTIHWFVNGVELKSGSRFRVANDFGFVTLDIAYAYSEDSGIYMCKAVNAAGEAVTSASVRVKSKSSILLDSLHPEAVQKTAWLENAASRVPERIETKSVKAPVFTKHLTSHEMLVEGQNVHIGGRVEPVDDEKLIVQWYKNGKILEEASRIISRFDFGIVSLDVVGVRPDDSGIYTCRAVNEVGEAISTCTIKVEGREGLVLGTEHPESLQKIRELESVQVLRKEPVEPEFSAPVFITHLNNVELKEGETAHFECRVEPSKDNSLKIEFFHNNRPLQTGSRFSVKNDFGFITLDISSTQAEDSGIYTCKATNAKGQALSTGSLKVTSKSSIILTPQHPMGPEALEKIQQLEARSGYITPIVADITYPKPYFVVPLQPNFATEEGKPLHLECRIEPSADPNLTIEWFVNGKQLDMGNRFNLINDFGFVALDFKDTWDRDSGIYTCKAKNGQGEAFTSTTILVLSSETSIIESTLHPEGKRGLEEIQRLEESLRRKEITLAPEEGRAPVFTSQFKPMSNLSEGDSSHFEATLEPVGDQTMTVEWFHNGKTLSVGHRIRTYYAFGLVLLEIVDLRHEDEGEYKCVAKNKWGSTEAFVNLTIIDREKGEKPKFTRQLNSLSNLKEGDSAHFECNLIPVGDPNLFVKWFHNRVELRESSRIKTLSDFGFVVMDISFAHEEDSGEYVCVATNKYGSDVTRCNLSVTGSGGILRDSLQPQSLGAIAALEGANTSFSRSHVQVDSTLSAPPKFITQIVSLTGLVEGQSAHFEAQLSPPNDPYLKTEWYVNGKLLPNGHRFRTFHDFGIVILDILDCVAEDSGEYVCKAINKLGTDITRATLIIKAKSSVIYDPQIPPEMTSNERIIEIEEMRSRRRTEITEVTRSEAPRFIKPLENPPVLREGENAHLEAKLTPTDDPDLQVLWFKNSIALQASTRMRTIHDFGFVVLEISPIYPADSGVYTCKAVNKFGEAVTTCTIQVTGKRSIILESQLPEGMEGGIEKIAAIEEAANNKISEVTLDTEIKQAPKFLSQPDDQELPEDAMAHFECRLTPTTDPTMKVEWFFNGRSLVTGSRVKTISDFGFIILEIAGVYSRDSGIYTCKASNAYGEATISCRLTVKSKQSIILEPQLPESFITGTESIQKLEENLWRTPEMIYDQEKSMPPRFVTHLKELDKIEGESAHFECRLEPVGDPHLRIEWYHNGVLLLTGSRVRTVNDFGFVVLEIDWLLPRDTGEYVCRATNKFGTDVTKAVLKVKSKRDIILDPQLPPEFSVDKLKQLDMRSKSVAIEEESKLQAPRYITQIQSLENLVEGDSAHFECKLLPVDDPNLRVEWYHNGEPLITGHRFKTTHDFGFVALDILYIHPEDSGEYIARAVNQVGEDLTRAIIRCRARQKIIYNPQLPKEMESGIQKIAQIESSRQRFESAADAGNQERGPPMFVMKPEPQTVLEGEWAKFCCRVIGYPRPRVMWVLNGNTIINGSRYKLSYDGIYHLDIPKSRQYDKGKVEVYARNILGEAHCWTSLDVRPRNDDYRAVLKHSPRPWYDYDISRYQKERKETELDKIFEEKLTPGGTEKEVWRTEELSEDERVKIREFQTDQEGRPEIKKYTTEAVYADKKAIQEVKPAGQSNVSWMAKSYQTHVESQSKDPLESVVHGKEIYTKQQKQIQKELQGDLEITRKIKTTETMSQEHKGVTKERRVIGPPRKTKPPEFTKKIQPVRVYEGERATFECHFSGDPVPTIIWFRENFEIQNSRDFQIETTDNKSSLTIREVYLEDSGVFSVKAENAVGSAKSSANLVVEERKDHKSGAVPPSFSKTIEDTRASVGELVRLDARVIGSKPLDVYWLKNGSKILPGVTHKMIDDEDQNTLLILEAVPEDSGNYECVAINQVGEARCQARVAIDGPKTPSVPSTPTTPLSGKERPPMFTEQLKDIKVNEGEPVTFKCKISGVSASQVSWYKGDSLIKQSRYFRMGHERDAFTLKISEAFPEDEGVYKCIATNSLGSVTSSARLQVILPDSLSSSPSLSPLQDLRVPVGNPARFVTSISGCPTPSISWYREGQLIQHTRDFQMFQDNASCSLVIRQVYPEDSGTYVCRATNDSGQAETSARLIVEQIRK</sequence>
<keyword evidence="11" id="KW-0812">Transmembrane</keyword>
<evidence type="ECO:0000259" key="12">
    <source>
        <dbReference type="PROSITE" id="PS50835"/>
    </source>
</evidence>
<feature type="domain" description="Ig-like" evidence="12">
    <location>
        <begin position="4592"/>
        <end position="4679"/>
    </location>
</feature>
<feature type="domain" description="Ig-like" evidence="12">
    <location>
        <begin position="3598"/>
        <end position="3684"/>
    </location>
</feature>
<dbReference type="GO" id="GO:0045989">
    <property type="term" value="P:positive regulation of striated muscle contraction"/>
    <property type="evidence" value="ECO:0007669"/>
    <property type="project" value="UniProtKB-ARBA"/>
</dbReference>
<feature type="domain" description="Ig-like" evidence="12">
    <location>
        <begin position="2681"/>
        <end position="2767"/>
    </location>
</feature>
<evidence type="ECO:0000256" key="1">
    <source>
        <dbReference type="ARBA" id="ARBA00004161"/>
    </source>
</evidence>
<dbReference type="PANTHER" id="PTHR47633">
    <property type="entry name" value="IMMUNOGLOBULIN"/>
    <property type="match status" value="1"/>
</dbReference>
<dbReference type="FunFam" id="2.60.40.10:FF:000714">
    <property type="entry name" value="Titin novex-3"/>
    <property type="match status" value="1"/>
</dbReference>
<feature type="compositionally biased region" description="Low complexity" evidence="10">
    <location>
        <begin position="4475"/>
        <end position="4485"/>
    </location>
</feature>
<feature type="domain" description="Ig-like" evidence="12">
    <location>
        <begin position="1883"/>
        <end position="1974"/>
    </location>
</feature>
<feature type="domain" description="Ig-like" evidence="12">
    <location>
        <begin position="2813"/>
        <end position="2905"/>
    </location>
</feature>
<dbReference type="FunFam" id="2.60.40.10:FF:000119">
    <property type="entry name" value="Sallimus, isoform P"/>
    <property type="match status" value="19"/>
</dbReference>
<reference evidence="13" key="2">
    <citation type="submission" date="2015-06" db="UniProtKB">
        <authorList>
            <consortium name="EnsemblMetazoa"/>
        </authorList>
    </citation>
    <scope>IDENTIFICATION</scope>
</reference>
<dbReference type="FunFam" id="2.60.40.10:FF:000697">
    <property type="entry name" value="titin isoform X1"/>
    <property type="match status" value="1"/>
</dbReference>
<dbReference type="PROSITE" id="PS50835">
    <property type="entry name" value="IG_LIKE"/>
    <property type="match status" value="32"/>
</dbReference>
<dbReference type="PANTHER" id="PTHR47633:SF4">
    <property type="entry name" value="MYOPALLADIN ISOFORM X1"/>
    <property type="match status" value="1"/>
</dbReference>
<dbReference type="GO" id="GO:0040017">
    <property type="term" value="P:positive regulation of locomotion"/>
    <property type="evidence" value="ECO:0007669"/>
    <property type="project" value="UniProtKB-ARBA"/>
</dbReference>
<dbReference type="STRING" id="32264.T1K6F2"/>
<feature type="domain" description="Ig-like" evidence="12">
    <location>
        <begin position="1750"/>
        <end position="1842"/>
    </location>
</feature>
<keyword evidence="3" id="KW-0963">Cytoplasm</keyword>
<feature type="domain" description="Ig-like" evidence="12">
    <location>
        <begin position="441"/>
        <end position="530"/>
    </location>
</feature>
<feature type="domain" description="Ig-like" evidence="12">
    <location>
        <begin position="3459"/>
        <end position="3552"/>
    </location>
</feature>
<proteinExistence type="inferred from homology"/>
<dbReference type="CDD" id="cd00096">
    <property type="entry name" value="Ig"/>
    <property type="match status" value="1"/>
</dbReference>
<dbReference type="Pfam" id="PF07679">
    <property type="entry name" value="I-set"/>
    <property type="match status" value="34"/>
</dbReference>
<feature type="domain" description="Ig-like" evidence="12">
    <location>
        <begin position="1631"/>
        <end position="1721"/>
    </location>
</feature>
<feature type="domain" description="Ig-like" evidence="12">
    <location>
        <begin position="3085"/>
        <end position="3176"/>
    </location>
</feature>
<dbReference type="SMART" id="SM00408">
    <property type="entry name" value="IGc2"/>
    <property type="match status" value="31"/>
</dbReference>
<feature type="domain" description="Ig-like" evidence="12">
    <location>
        <begin position="1229"/>
        <end position="1323"/>
    </location>
</feature>
<organism evidence="13 14">
    <name type="scientific">Tetranychus urticae</name>
    <name type="common">Two-spotted spider mite</name>
    <dbReference type="NCBI Taxonomy" id="32264"/>
    <lineage>
        <taxon>Eukaryota</taxon>
        <taxon>Metazoa</taxon>
        <taxon>Ecdysozoa</taxon>
        <taxon>Arthropoda</taxon>
        <taxon>Chelicerata</taxon>
        <taxon>Arachnida</taxon>
        <taxon>Acari</taxon>
        <taxon>Acariformes</taxon>
        <taxon>Trombidiformes</taxon>
        <taxon>Prostigmata</taxon>
        <taxon>Eleutherengona</taxon>
        <taxon>Raphignathae</taxon>
        <taxon>Tetranychoidea</taxon>
        <taxon>Tetranychidae</taxon>
        <taxon>Tetranychus</taxon>
    </lineage>
</organism>
<dbReference type="EMBL" id="CAEY01001791">
    <property type="status" value="NOT_ANNOTATED_CDS"/>
    <property type="molecule type" value="Genomic_DNA"/>
</dbReference>
<feature type="domain" description="Ig-like" evidence="12">
    <location>
        <begin position="4493"/>
        <end position="4581"/>
    </location>
</feature>
<dbReference type="GO" id="GO:0005524">
    <property type="term" value="F:ATP binding"/>
    <property type="evidence" value="ECO:0007669"/>
    <property type="project" value="UniProtKB-KW"/>
</dbReference>
<dbReference type="GO" id="GO:0060298">
    <property type="term" value="P:positive regulation of sarcomere organization"/>
    <property type="evidence" value="ECO:0007669"/>
    <property type="project" value="UniProtKB-ARBA"/>
</dbReference>
<dbReference type="GO" id="GO:0031430">
    <property type="term" value="C:M band"/>
    <property type="evidence" value="ECO:0007669"/>
    <property type="project" value="UniProtKB-ARBA"/>
</dbReference>
<dbReference type="FunFam" id="2.60.40.10:FF:000147">
    <property type="entry name" value="Myosin light chain kinase"/>
    <property type="match status" value="2"/>
</dbReference>
<dbReference type="EnsemblMetazoa" id="tetur06g00290.1">
    <property type="protein sequence ID" value="tetur06g00290.1"/>
    <property type="gene ID" value="tetur06g00290"/>
</dbReference>
<keyword evidence="7" id="KW-0175">Coiled coil</keyword>
<accession>T1K6F2</accession>
<keyword evidence="5" id="KW-0547">Nucleotide-binding</keyword>
<evidence type="ECO:0000256" key="8">
    <source>
        <dbReference type="ARBA" id="ARBA00023157"/>
    </source>
</evidence>
<evidence type="ECO:0000256" key="9">
    <source>
        <dbReference type="ARBA" id="ARBA00023319"/>
    </source>
</evidence>
<dbReference type="InterPro" id="IPR013098">
    <property type="entry name" value="Ig_I-set"/>
</dbReference>
<dbReference type="SMART" id="SM00409">
    <property type="entry name" value="IG"/>
    <property type="match status" value="34"/>
</dbReference>
<dbReference type="Gene3D" id="2.60.40.10">
    <property type="entry name" value="Immunoglobulins"/>
    <property type="match status" value="34"/>
</dbReference>
<evidence type="ECO:0000256" key="4">
    <source>
        <dbReference type="ARBA" id="ARBA00022737"/>
    </source>
</evidence>
<feature type="domain" description="Ig-like" evidence="12">
    <location>
        <begin position="1498"/>
        <end position="1588"/>
    </location>
</feature>
<dbReference type="GO" id="GO:0007525">
    <property type="term" value="P:somatic muscle development"/>
    <property type="evidence" value="ECO:0007669"/>
    <property type="project" value="UniProtKB-ARBA"/>
</dbReference>
<keyword evidence="4" id="KW-0677">Repeat</keyword>
<feature type="domain" description="Ig-like" evidence="12">
    <location>
        <begin position="4381"/>
        <end position="4469"/>
    </location>
</feature>
<keyword evidence="6" id="KW-0067">ATP-binding</keyword>
<dbReference type="Proteomes" id="UP000015104">
    <property type="component" value="Unassembled WGS sequence"/>
</dbReference>
<feature type="domain" description="Ig-like" evidence="12">
    <location>
        <begin position="3868"/>
        <end position="3954"/>
    </location>
</feature>